<dbReference type="EMBL" id="LLXI01000005">
    <property type="protein sequence ID" value="PKY37577.1"/>
    <property type="molecule type" value="Genomic_DNA"/>
</dbReference>
<name>A0A2I1FT84_9GLOM</name>
<evidence type="ECO:0000313" key="2">
    <source>
        <dbReference type="Proteomes" id="UP000234323"/>
    </source>
</evidence>
<protein>
    <submittedName>
        <fullName evidence="1">Uncharacterized protein</fullName>
    </submittedName>
</protein>
<gene>
    <name evidence="1" type="ORF">RhiirA4_450445</name>
</gene>
<proteinExistence type="predicted"/>
<dbReference type="AlphaFoldDB" id="A0A2I1FT84"/>
<sequence>MKIMRVPYLKQMTEVLAEIELFYLLSNQGRWKSCWFELDEFSDDACMTFCVNFGILTYKKIYRVYLPKKELVYPEFWFLTQIHLLHLEAKRELGID</sequence>
<organism evidence="1 2">
    <name type="scientific">Rhizophagus irregularis</name>
    <dbReference type="NCBI Taxonomy" id="588596"/>
    <lineage>
        <taxon>Eukaryota</taxon>
        <taxon>Fungi</taxon>
        <taxon>Fungi incertae sedis</taxon>
        <taxon>Mucoromycota</taxon>
        <taxon>Glomeromycotina</taxon>
        <taxon>Glomeromycetes</taxon>
        <taxon>Glomerales</taxon>
        <taxon>Glomeraceae</taxon>
        <taxon>Rhizophagus</taxon>
    </lineage>
</organism>
<comment type="caution">
    <text evidence="1">The sequence shown here is derived from an EMBL/GenBank/DDBJ whole genome shotgun (WGS) entry which is preliminary data.</text>
</comment>
<dbReference type="VEuPathDB" id="FungiDB:RhiirA1_474316"/>
<evidence type="ECO:0000313" key="1">
    <source>
        <dbReference type="EMBL" id="PKY37577.1"/>
    </source>
</evidence>
<reference evidence="1 2" key="1">
    <citation type="submission" date="2015-10" db="EMBL/GenBank/DDBJ databases">
        <title>Genome analyses suggest a sexual origin of heterokaryosis in a supposedly ancient asexual fungus.</title>
        <authorList>
            <person name="Ropars J."/>
            <person name="Sedzielewska K."/>
            <person name="Noel J."/>
            <person name="Charron P."/>
            <person name="Farinelli L."/>
            <person name="Marton T."/>
            <person name="Kruger M."/>
            <person name="Pelin A."/>
            <person name="Brachmann A."/>
            <person name="Corradi N."/>
        </authorList>
    </citation>
    <scope>NUCLEOTIDE SEQUENCE [LARGE SCALE GENOMIC DNA]</scope>
    <source>
        <strain evidence="1 2">A4</strain>
    </source>
</reference>
<dbReference type="Proteomes" id="UP000234323">
    <property type="component" value="Unassembled WGS sequence"/>
</dbReference>
<keyword evidence="2" id="KW-1185">Reference proteome</keyword>
<dbReference type="OrthoDB" id="2304723at2759"/>
<accession>A0A2I1FT84</accession>